<feature type="signal peptide" evidence="11">
    <location>
        <begin position="1"/>
        <end position="20"/>
    </location>
</feature>
<evidence type="ECO:0000313" key="13">
    <source>
        <dbReference type="EMBL" id="OAJ54966.1"/>
    </source>
</evidence>
<dbReference type="SUPFAM" id="SSF56935">
    <property type="entry name" value="Porins"/>
    <property type="match status" value="1"/>
</dbReference>
<evidence type="ECO:0000256" key="8">
    <source>
        <dbReference type="ARBA" id="ARBA00023114"/>
    </source>
</evidence>
<dbReference type="GO" id="GO:0046930">
    <property type="term" value="C:pore complex"/>
    <property type="evidence" value="ECO:0007669"/>
    <property type="project" value="UniProtKB-KW"/>
</dbReference>
<keyword evidence="10" id="KW-0998">Cell outer membrane</keyword>
<evidence type="ECO:0000256" key="10">
    <source>
        <dbReference type="ARBA" id="ARBA00023237"/>
    </source>
</evidence>
<dbReference type="AlphaFoldDB" id="A0A1A9N7Z5"/>
<dbReference type="EMBL" id="LXKA01000221">
    <property type="protein sequence ID" value="OAJ61149.1"/>
    <property type="molecule type" value="Genomic_DNA"/>
</dbReference>
<dbReference type="GO" id="GO:0015288">
    <property type="term" value="F:porin activity"/>
    <property type="evidence" value="ECO:0007669"/>
    <property type="project" value="UniProtKB-KW"/>
</dbReference>
<protein>
    <submittedName>
        <fullName evidence="14">Porin</fullName>
    </submittedName>
</protein>
<evidence type="ECO:0000313" key="16">
    <source>
        <dbReference type="Proteomes" id="UP000078116"/>
    </source>
</evidence>
<evidence type="ECO:0000256" key="7">
    <source>
        <dbReference type="ARBA" id="ARBA00023065"/>
    </source>
</evidence>
<evidence type="ECO:0000256" key="3">
    <source>
        <dbReference type="ARBA" id="ARBA00022448"/>
    </source>
</evidence>
<dbReference type="RefSeq" id="WP_064270514.1">
    <property type="nucleotide sequence ID" value="NZ_LXJZ01000198.1"/>
</dbReference>
<comment type="caution">
    <text evidence="14">The sequence shown here is derived from an EMBL/GenBank/DDBJ whole genome shotgun (WGS) entry which is preliminary data.</text>
</comment>
<keyword evidence="4" id="KW-1134">Transmembrane beta strand</keyword>
<gene>
    <name evidence="13" type="ORF">A6V36_09050</name>
    <name evidence="14" type="ORF">A6V37_03385</name>
</gene>
<keyword evidence="9" id="KW-0472">Membrane</keyword>
<evidence type="ECO:0000259" key="12">
    <source>
        <dbReference type="Pfam" id="PF13609"/>
    </source>
</evidence>
<feature type="domain" description="Porin" evidence="12">
    <location>
        <begin position="10"/>
        <end position="348"/>
    </location>
</feature>
<feature type="chain" id="PRO_5008393683" evidence="11">
    <location>
        <begin position="21"/>
        <end position="377"/>
    </location>
</feature>
<evidence type="ECO:0000256" key="11">
    <source>
        <dbReference type="SAM" id="SignalP"/>
    </source>
</evidence>
<dbReference type="STRING" id="1462993.A6V36_09050"/>
<evidence type="ECO:0000256" key="4">
    <source>
        <dbReference type="ARBA" id="ARBA00022452"/>
    </source>
</evidence>
<dbReference type="GO" id="GO:0009279">
    <property type="term" value="C:cell outer membrane"/>
    <property type="evidence" value="ECO:0007669"/>
    <property type="project" value="UniProtKB-SubCell"/>
</dbReference>
<organism evidence="14 16">
    <name type="scientific">Paraburkholderia ginsengiterrae</name>
    <dbReference type="NCBI Taxonomy" id="1462993"/>
    <lineage>
        <taxon>Bacteria</taxon>
        <taxon>Pseudomonadati</taxon>
        <taxon>Pseudomonadota</taxon>
        <taxon>Betaproteobacteria</taxon>
        <taxon>Burkholderiales</taxon>
        <taxon>Burkholderiaceae</taxon>
        <taxon>Paraburkholderia</taxon>
    </lineage>
</organism>
<accession>A0A1A9N7Z5</accession>
<evidence type="ECO:0000256" key="6">
    <source>
        <dbReference type="ARBA" id="ARBA00022729"/>
    </source>
</evidence>
<keyword evidence="7" id="KW-0406">Ion transport</keyword>
<dbReference type="PANTHER" id="PTHR34501:SF9">
    <property type="entry name" value="MAJOR OUTER MEMBRANE PROTEIN P.IA"/>
    <property type="match status" value="1"/>
</dbReference>
<evidence type="ECO:0000256" key="1">
    <source>
        <dbReference type="ARBA" id="ARBA00004571"/>
    </source>
</evidence>
<evidence type="ECO:0000256" key="5">
    <source>
        <dbReference type="ARBA" id="ARBA00022692"/>
    </source>
</evidence>
<keyword evidence="3" id="KW-0813">Transport</keyword>
<evidence type="ECO:0000313" key="15">
    <source>
        <dbReference type="Proteomes" id="UP000077961"/>
    </source>
</evidence>
<dbReference type="InterPro" id="IPR050298">
    <property type="entry name" value="Gram-neg_bact_OMP"/>
</dbReference>
<sequence>MKLKHGSSIAFLIYAAASHAQSSVTLYGVVDTGLMYQSANAANFQSKINLGHAYMMKDGGLYTSLWGMIGHEDIGGGYQVNFRLEGGFSSNNGTFRPSDTPGVSAIFNRQSTVGVASPYGSVDFGRQLTPLIYAMKDTDVRGAQYFGSSLIAVLGLNQAAGWPGTSSNGAIGAIYDSNAIVYRSPKFYGASLALEYAPGGVPGQFQGGTRESAVLQYSDYGLNLAAVYYNGHDTNPFGPTGQAAPSTGLNNNQLYYFGALYKIMNLSISAAYGRGKNPANSNKANLELASGGLGYKLSPAFEITSGFYYLHDRNNGSNHSAEFAAGANYALSKATVTYAEVGYVDNHGTMSQIIGYGSPVPKGRSSTAAMIGIRHSF</sequence>
<dbReference type="InterPro" id="IPR023614">
    <property type="entry name" value="Porin_dom_sf"/>
</dbReference>
<dbReference type="GO" id="GO:0006811">
    <property type="term" value="P:monoatomic ion transport"/>
    <property type="evidence" value="ECO:0007669"/>
    <property type="project" value="UniProtKB-KW"/>
</dbReference>
<keyword evidence="8" id="KW-0626">Porin</keyword>
<evidence type="ECO:0000313" key="14">
    <source>
        <dbReference type="EMBL" id="OAJ61149.1"/>
    </source>
</evidence>
<dbReference type="EMBL" id="LXJZ01000198">
    <property type="protein sequence ID" value="OAJ54966.1"/>
    <property type="molecule type" value="Genomic_DNA"/>
</dbReference>
<dbReference type="InterPro" id="IPR033900">
    <property type="entry name" value="Gram_neg_porin_domain"/>
</dbReference>
<keyword evidence="5" id="KW-0812">Transmembrane</keyword>
<comment type="subcellular location">
    <subcellularLocation>
        <location evidence="1">Cell outer membrane</location>
        <topology evidence="1">Multi-pass membrane protein</topology>
    </subcellularLocation>
</comment>
<dbReference type="PANTHER" id="PTHR34501">
    <property type="entry name" value="PROTEIN YDDL-RELATED"/>
    <property type="match status" value="1"/>
</dbReference>
<proteinExistence type="predicted"/>
<comment type="subunit">
    <text evidence="2">Homotrimer.</text>
</comment>
<reference evidence="15 16" key="1">
    <citation type="submission" date="2016-04" db="EMBL/GenBank/DDBJ databases">
        <title>Reclassification of Paraburkholderia panaciterrae (Farh et al. 2015) Dobritsa &amp; Samadpour 2016 as a later homotypic synonym of Paraburkholderia ginsengiterrae (Farh et al. 2015) Dobritsa &amp; Samadpour 2016.</title>
        <authorList>
            <person name="Dobritsa A.P."/>
            <person name="Kutumbaka K."/>
            <person name="Samadpour M."/>
        </authorList>
    </citation>
    <scope>NUCLEOTIDE SEQUENCE [LARGE SCALE GENOMIC DNA]</scope>
    <source>
        <strain evidence="14 16">DCY85</strain>
        <strain evidence="13 15">DCY85-1</strain>
    </source>
</reference>
<evidence type="ECO:0000256" key="2">
    <source>
        <dbReference type="ARBA" id="ARBA00011233"/>
    </source>
</evidence>
<dbReference type="OrthoDB" id="8676354at2"/>
<dbReference type="Proteomes" id="UP000078116">
    <property type="component" value="Unassembled WGS sequence"/>
</dbReference>
<keyword evidence="15" id="KW-1185">Reference proteome</keyword>
<dbReference type="Pfam" id="PF13609">
    <property type="entry name" value="Porin_4"/>
    <property type="match status" value="1"/>
</dbReference>
<dbReference type="Gene3D" id="2.40.160.10">
    <property type="entry name" value="Porin"/>
    <property type="match status" value="1"/>
</dbReference>
<dbReference type="CDD" id="cd00342">
    <property type="entry name" value="gram_neg_porins"/>
    <property type="match status" value="1"/>
</dbReference>
<dbReference type="Proteomes" id="UP000077961">
    <property type="component" value="Unassembled WGS sequence"/>
</dbReference>
<keyword evidence="6 11" id="KW-0732">Signal</keyword>
<name>A0A1A9N7Z5_9BURK</name>
<evidence type="ECO:0000256" key="9">
    <source>
        <dbReference type="ARBA" id="ARBA00023136"/>
    </source>
</evidence>